<comment type="caution">
    <text evidence="1">The sequence shown here is derived from an EMBL/GenBank/DDBJ whole genome shotgun (WGS) entry which is preliminary data.</text>
</comment>
<gene>
    <name evidence="1" type="ORF">BACCIP111899_01984</name>
</gene>
<keyword evidence="2" id="KW-1185">Reference proteome</keyword>
<protein>
    <submittedName>
        <fullName evidence="1">Uncharacterized protein</fullName>
    </submittedName>
</protein>
<reference evidence="1 2" key="1">
    <citation type="submission" date="2021-10" db="EMBL/GenBank/DDBJ databases">
        <authorList>
            <person name="Criscuolo A."/>
        </authorList>
    </citation>
    <scope>NUCLEOTIDE SEQUENCE [LARGE SCALE GENOMIC DNA]</scope>
    <source>
        <strain evidence="2">CIP 111899</strain>
    </source>
</reference>
<dbReference type="Proteomes" id="UP000789423">
    <property type="component" value="Unassembled WGS sequence"/>
</dbReference>
<proteinExistence type="predicted"/>
<sequence>MNPMIKRFFHSHDIKVNEDLFALSELLQWLFRSAIRNDEPIDVYIPSERMRTLLEMYLNNEI</sequence>
<organism evidence="1 2">
    <name type="scientific">Bacillus rhizoplanae</name>
    <dbReference type="NCBI Taxonomy" id="2880966"/>
    <lineage>
        <taxon>Bacteria</taxon>
        <taxon>Bacillati</taxon>
        <taxon>Bacillota</taxon>
        <taxon>Bacilli</taxon>
        <taxon>Bacillales</taxon>
        <taxon>Bacillaceae</taxon>
        <taxon>Bacillus</taxon>
    </lineage>
</organism>
<evidence type="ECO:0000313" key="2">
    <source>
        <dbReference type="Proteomes" id="UP000789423"/>
    </source>
</evidence>
<accession>A0ABM8YAS1</accession>
<evidence type="ECO:0000313" key="1">
    <source>
        <dbReference type="EMBL" id="CAG9612806.1"/>
    </source>
</evidence>
<name>A0ABM8YAS1_9BACI</name>
<dbReference type="EMBL" id="CAKJTI010000007">
    <property type="protein sequence ID" value="CAG9612806.1"/>
    <property type="molecule type" value="Genomic_DNA"/>
</dbReference>